<evidence type="ECO:0000256" key="1">
    <source>
        <dbReference type="SAM" id="MobiDB-lite"/>
    </source>
</evidence>
<gene>
    <name evidence="2" type="ORF">EOK75_02925</name>
</gene>
<reference evidence="2 3" key="1">
    <citation type="submission" date="2019-05" db="EMBL/GenBank/DDBJ databases">
        <title>Pseudorhodobacter turbinis sp. nov., isolated from the gut of the Korean turban shell.</title>
        <authorList>
            <person name="Jeong Y.-S."/>
            <person name="Kang W.-R."/>
            <person name="Bae J.-W."/>
        </authorList>
    </citation>
    <scope>NUCLEOTIDE SEQUENCE [LARGE SCALE GENOMIC DNA]</scope>
    <source>
        <strain evidence="2 3">S12M18</strain>
    </source>
</reference>
<dbReference type="AlphaFoldDB" id="A0A4P8EDY6"/>
<sequence length="227" mass="24922">MTSIFTETDQAESLPNKSRPDPLPQLTAYWEALREGDNIPHRAQISPRGIEAALSSTFLIERVAPNVSRFRIAGMELADFMGMEVRGLPFSAIFGPEARHDVADKLSRVFDDPARLTMELVAERGLGRPALTARMLVLPLLDTQGRIAMALGCMAIEGKVGRSPRRFDVAKATVSRIYQPAPAPLPEKPTGFQPLVLESSKPRAFAEDATPFEAPRAKSAPYLRVVK</sequence>
<keyword evidence="3" id="KW-1185">Reference proteome</keyword>
<dbReference type="Pfam" id="PF07310">
    <property type="entry name" value="PAS_5"/>
    <property type="match status" value="1"/>
</dbReference>
<feature type="region of interest" description="Disordered" evidence="1">
    <location>
        <begin position="1"/>
        <end position="23"/>
    </location>
</feature>
<evidence type="ECO:0000313" key="2">
    <source>
        <dbReference type="EMBL" id="QCO54833.1"/>
    </source>
</evidence>
<organism evidence="2 3">
    <name type="scientific">Pseudorhodobacter turbinis</name>
    <dbReference type="NCBI Taxonomy" id="2500533"/>
    <lineage>
        <taxon>Bacteria</taxon>
        <taxon>Pseudomonadati</taxon>
        <taxon>Pseudomonadota</taxon>
        <taxon>Alphaproteobacteria</taxon>
        <taxon>Rhodobacterales</taxon>
        <taxon>Paracoccaceae</taxon>
        <taxon>Pseudorhodobacter</taxon>
    </lineage>
</organism>
<dbReference type="KEGG" id="pseb:EOK75_02925"/>
<accession>A0A4P8EDY6</accession>
<name>A0A4P8EDY6_9RHOB</name>
<dbReference type="RefSeq" id="WP_137192501.1">
    <property type="nucleotide sequence ID" value="NZ_CP039964.1"/>
</dbReference>
<protein>
    <submittedName>
        <fullName evidence="2">PAS domain-containing protein</fullName>
    </submittedName>
</protein>
<dbReference type="OrthoDB" id="8478628at2"/>
<proteinExistence type="predicted"/>
<feature type="compositionally biased region" description="Polar residues" evidence="1">
    <location>
        <begin position="1"/>
        <end position="16"/>
    </location>
</feature>
<dbReference type="InterPro" id="IPR009922">
    <property type="entry name" value="DUF1457"/>
</dbReference>
<dbReference type="Proteomes" id="UP000298631">
    <property type="component" value="Chromosome"/>
</dbReference>
<evidence type="ECO:0000313" key="3">
    <source>
        <dbReference type="Proteomes" id="UP000298631"/>
    </source>
</evidence>
<dbReference type="EMBL" id="CP039964">
    <property type="protein sequence ID" value="QCO54833.1"/>
    <property type="molecule type" value="Genomic_DNA"/>
</dbReference>